<protein>
    <submittedName>
        <fullName evidence="1">Ethanolamine ammonia-lyase reactivating factor EutA</fullName>
    </submittedName>
</protein>
<proteinExistence type="predicted"/>
<dbReference type="PANTHER" id="PTHR32432:SF13">
    <property type="entry name" value="ETHANOLAMINE AMMONIA-LYASE REACTIVASE EUTA"/>
    <property type="match status" value="1"/>
</dbReference>
<dbReference type="NCBIfam" id="NF007992">
    <property type="entry name" value="PRK10719.1-3"/>
    <property type="match status" value="1"/>
</dbReference>
<dbReference type="EMBL" id="JAJEPS010000022">
    <property type="protein sequence ID" value="MCC2127491.1"/>
    <property type="molecule type" value="Genomic_DNA"/>
</dbReference>
<dbReference type="Proteomes" id="UP001198220">
    <property type="component" value="Unassembled WGS sequence"/>
</dbReference>
<dbReference type="Gene3D" id="3.30.420.40">
    <property type="match status" value="1"/>
</dbReference>
<sequence length="476" mass="51321">MKETILSVGIDIGTSTTQLIFSKLTIENEASSYVVPRINIVDKEVTYRSKIYFTPLLSQTEIDAEKVKKIIEAEYKAAGMKPEDLQTGAVIITGETARKHNANTVLASLSSMAGDFVVATAGPDLESVLSAKGAGADAFSEEHRQAVANIDIGGGTSNIALFQKGNLKGTSCLDIGGRLIKIENGRISYIFPKIQKLAEAHGIHIAVGDRAEETVLYKICEYMADQLAMAIHAREADSLHAGLYTNDGKPLTSEPKIDAITYSGGVASCYYNGEPANVFEYGDVGVLLARAVKNNAALKQVLTYPAAETIRATVVGAGTHTTNVSGSTISYSDGQLPIKNIPVLKLTEDEEQNPVMFKESLRRKLKLYETEGALEQVAIVFSGRYHTSFLEIQELAQMVVDGAEEVIAGPHPLILVIENDIAKVLGNAINVLLKRQKKFICIDGIFANDGDYIDIGEPVAQGRVVPVVTKTLIFNT</sequence>
<dbReference type="AlphaFoldDB" id="A0AAE3DD65"/>
<dbReference type="InterPro" id="IPR043129">
    <property type="entry name" value="ATPase_NBD"/>
</dbReference>
<name>A0AAE3DD65_9FIRM</name>
<dbReference type="SUPFAM" id="SSF53067">
    <property type="entry name" value="Actin-like ATPase domain"/>
    <property type="match status" value="1"/>
</dbReference>
<dbReference type="RefSeq" id="WP_118771544.1">
    <property type="nucleotide sequence ID" value="NZ_JAJEPS010000022.1"/>
</dbReference>
<accession>A0AAE3DD65</accession>
<evidence type="ECO:0000313" key="2">
    <source>
        <dbReference type="Proteomes" id="UP001198220"/>
    </source>
</evidence>
<organism evidence="1 2">
    <name type="scientific">Hominiventricola filiformis</name>
    <dbReference type="NCBI Taxonomy" id="2885352"/>
    <lineage>
        <taxon>Bacteria</taxon>
        <taxon>Bacillati</taxon>
        <taxon>Bacillota</taxon>
        <taxon>Clostridia</taxon>
        <taxon>Lachnospirales</taxon>
        <taxon>Lachnospiraceae</taxon>
        <taxon>Hominiventricola</taxon>
    </lineage>
</organism>
<dbReference type="PANTHER" id="PTHR32432">
    <property type="entry name" value="CELL DIVISION PROTEIN FTSA-RELATED"/>
    <property type="match status" value="1"/>
</dbReference>
<reference evidence="1 2" key="1">
    <citation type="submission" date="2021-10" db="EMBL/GenBank/DDBJ databases">
        <title>Anaerobic single-cell dispensing facilitates the cultivation of human gut bacteria.</title>
        <authorList>
            <person name="Afrizal A."/>
        </authorList>
    </citation>
    <scope>NUCLEOTIDE SEQUENCE [LARGE SCALE GENOMIC DNA]</scope>
    <source>
        <strain evidence="1 2">CLA-AA-H276</strain>
    </source>
</reference>
<dbReference type="InterPro" id="IPR050696">
    <property type="entry name" value="FtsA/MreB"/>
</dbReference>
<keyword evidence="2" id="KW-1185">Reference proteome</keyword>
<evidence type="ECO:0000313" key="1">
    <source>
        <dbReference type="EMBL" id="MCC2127491.1"/>
    </source>
</evidence>
<dbReference type="InterPro" id="IPR009377">
    <property type="entry name" value="EutA"/>
</dbReference>
<dbReference type="PIRSF" id="PIRSF012293">
    <property type="entry name" value="EutA"/>
    <property type="match status" value="1"/>
</dbReference>
<gene>
    <name evidence="1" type="primary">eutA</name>
    <name evidence="1" type="ORF">LKD36_15150</name>
</gene>
<dbReference type="Pfam" id="PF06277">
    <property type="entry name" value="EutA"/>
    <property type="match status" value="1"/>
</dbReference>
<comment type="caution">
    <text evidence="1">The sequence shown here is derived from an EMBL/GenBank/DDBJ whole genome shotgun (WGS) entry which is preliminary data.</text>
</comment>